<dbReference type="InterPro" id="IPR029052">
    <property type="entry name" value="Metallo-depent_PP-like"/>
</dbReference>
<dbReference type="PANTHER" id="PTHR11575:SF42">
    <property type="entry name" value="SULFUR OXIDATION PROTEIN SOXB"/>
    <property type="match status" value="1"/>
</dbReference>
<keyword evidence="1" id="KW-0378">Hydrolase</keyword>
<keyword evidence="1" id="KW-0547">Nucleotide-binding</keyword>
<proteinExistence type="inferred from homology"/>
<feature type="domain" description="5'-Nucleotidase C-terminal" evidence="2">
    <location>
        <begin position="172"/>
        <end position="292"/>
    </location>
</feature>
<sequence length="343" mass="37509">MSGVKVGVIGMAATIIDKSMPASFSTGRRFDIDEVALAAEVDRLRSEDKCQVLLLLSHLGLPQDAKLAANVEGIDVVLSGHTHNRLQHPIQINQTIIIQSGCHGSFLGRLDLQVGEGDVKCLGHQLIPIDDAFDGDPDMQRIVDTAIEPHRGEMERIVGETTIALYRNLQLHSSMDDLLLLAIATAAGTDVAFSNGWRYGAPIPPGSITVNHLWNMIPTNPPVSVVDMLASEIRQMMEESLESTFAADPYRQMGGYLKRFRGLTIYGKIENPVGHRIERIFFKGRELDDNEEVAVSFVTAQGVPEKFGQMRRNLSTSAISALEHFLAEGPVGEVEGVGRFVTV</sequence>
<dbReference type="InterPro" id="IPR006179">
    <property type="entry name" value="5_nucleotidase/apyrase"/>
</dbReference>
<accession>A0ABU0IH24</accession>
<comment type="caution">
    <text evidence="3">The sequence shown here is derived from an EMBL/GenBank/DDBJ whole genome shotgun (WGS) entry which is preliminary data.</text>
</comment>
<dbReference type="SUPFAM" id="SSF55816">
    <property type="entry name" value="5'-nucleotidase (syn. UDP-sugar hydrolase), C-terminal domain"/>
    <property type="match status" value="1"/>
</dbReference>
<keyword evidence="4" id="KW-1185">Reference proteome</keyword>
<evidence type="ECO:0000256" key="1">
    <source>
        <dbReference type="RuleBase" id="RU362119"/>
    </source>
</evidence>
<gene>
    <name evidence="3" type="ORF">QO005_003824</name>
</gene>
<dbReference type="PANTHER" id="PTHR11575">
    <property type="entry name" value="5'-NUCLEOTIDASE-RELATED"/>
    <property type="match status" value="1"/>
</dbReference>
<name>A0ABU0IH24_9HYPH</name>
<dbReference type="Pfam" id="PF02872">
    <property type="entry name" value="5_nucleotid_C"/>
    <property type="match status" value="1"/>
</dbReference>
<dbReference type="Gene3D" id="3.60.21.10">
    <property type="match status" value="1"/>
</dbReference>
<evidence type="ECO:0000313" key="3">
    <source>
        <dbReference type="EMBL" id="MDQ0457466.1"/>
    </source>
</evidence>
<evidence type="ECO:0000259" key="2">
    <source>
        <dbReference type="Pfam" id="PF02872"/>
    </source>
</evidence>
<protein>
    <submittedName>
        <fullName evidence="3">2',3'-cyclic-nucleotide 2'-phosphodiesterase (5'-nucleotidase family)</fullName>
    </submittedName>
</protein>
<evidence type="ECO:0000313" key="4">
    <source>
        <dbReference type="Proteomes" id="UP001235269"/>
    </source>
</evidence>
<reference evidence="3 4" key="1">
    <citation type="submission" date="2023-07" db="EMBL/GenBank/DDBJ databases">
        <title>Genomic Encyclopedia of Type Strains, Phase IV (KMG-IV): sequencing the most valuable type-strain genomes for metagenomic binning, comparative biology and taxonomic classification.</title>
        <authorList>
            <person name="Goeker M."/>
        </authorList>
    </citation>
    <scope>NUCLEOTIDE SEQUENCE [LARGE SCALE GENOMIC DNA]</scope>
    <source>
        <strain evidence="3 4">DSM 100301</strain>
    </source>
</reference>
<dbReference type="InterPro" id="IPR036907">
    <property type="entry name" value="5'-Nucleotdase_C_sf"/>
</dbReference>
<dbReference type="Proteomes" id="UP001235269">
    <property type="component" value="Unassembled WGS sequence"/>
</dbReference>
<dbReference type="Gene3D" id="3.90.780.10">
    <property type="entry name" value="5'-Nucleotidase, C-terminal domain"/>
    <property type="match status" value="1"/>
</dbReference>
<dbReference type="RefSeq" id="WP_307159637.1">
    <property type="nucleotide sequence ID" value="NZ_JAUSWH010000015.1"/>
</dbReference>
<organism evidence="3 4">
    <name type="scientific">Rhizobium paknamense</name>
    <dbReference type="NCBI Taxonomy" id="1206817"/>
    <lineage>
        <taxon>Bacteria</taxon>
        <taxon>Pseudomonadati</taxon>
        <taxon>Pseudomonadota</taxon>
        <taxon>Alphaproteobacteria</taxon>
        <taxon>Hyphomicrobiales</taxon>
        <taxon>Rhizobiaceae</taxon>
        <taxon>Rhizobium/Agrobacterium group</taxon>
        <taxon>Rhizobium</taxon>
    </lineage>
</organism>
<comment type="similarity">
    <text evidence="1">Belongs to the 5'-nucleotidase family.</text>
</comment>
<dbReference type="InterPro" id="IPR008334">
    <property type="entry name" value="5'-Nucleotdase_C"/>
</dbReference>
<dbReference type="PRINTS" id="PR01607">
    <property type="entry name" value="APYRASEFAMLY"/>
</dbReference>
<dbReference type="EMBL" id="JAUSWH010000015">
    <property type="protein sequence ID" value="MDQ0457466.1"/>
    <property type="molecule type" value="Genomic_DNA"/>
</dbReference>
<dbReference type="SUPFAM" id="SSF56300">
    <property type="entry name" value="Metallo-dependent phosphatases"/>
    <property type="match status" value="1"/>
</dbReference>